<name>A0A8J8PA34_9EURY</name>
<reference evidence="2" key="1">
    <citation type="submission" date="2019-02" db="EMBL/GenBank/DDBJ databases">
        <title>Halonotius sp. a new haloarchaeum isolated from saline soil.</title>
        <authorList>
            <person name="Duran-Viseras A."/>
            <person name="Sanchez-Porro C."/>
            <person name="Ventosa A."/>
        </authorList>
    </citation>
    <scope>NUCLEOTIDE SEQUENCE</scope>
    <source>
        <strain evidence="2">F15B</strain>
    </source>
</reference>
<dbReference type="AlphaFoldDB" id="A0A8J8PA34"/>
<feature type="transmembrane region" description="Helical" evidence="1">
    <location>
        <begin position="118"/>
        <end position="138"/>
    </location>
</feature>
<keyword evidence="3" id="KW-1185">Reference proteome</keyword>
<feature type="transmembrane region" description="Helical" evidence="1">
    <location>
        <begin position="277"/>
        <end position="296"/>
    </location>
</feature>
<sequence length="376" mass="43550">MIEKRVEKLIMNLKHFRKNLINSFLIELSSVSERFSKWICSVAPSVFNIFGPPINAENIELNERIKNNINNGIDDLLVKFRSFNNTVDKYLIKGFVYFLLVIVGALAFDFIRQIGQPISVISIPVGLLAFLISALLSLSLLSFLVAYFYIIFNFGVLIWISLQSIKNSFSLRDEGVQNKYIVKFPRYPIGYNSKRITVSEKNAHYLYYITIYGIFAFIFGVVGRLTPDIVMAGYNILAINNIPNELSGFTNLSVDFLRAIDFITPIDLTSLLTVQNISILSYILSIIFLFSSFRYFKSIQHDASKSSLEWSDGPEFTWKEKFIDIYHMIRISSLYYLEYDENSRVQKLFYELTKSGIIFSLFTFELFIFLYLFINI</sequence>
<feature type="transmembrane region" description="Helical" evidence="1">
    <location>
        <begin position="205"/>
        <end position="225"/>
    </location>
</feature>
<keyword evidence="1" id="KW-0472">Membrane</keyword>
<organism evidence="2 3">
    <name type="scientific">Halonotius terrestris</name>
    <dbReference type="NCBI Taxonomy" id="2487750"/>
    <lineage>
        <taxon>Archaea</taxon>
        <taxon>Methanobacteriati</taxon>
        <taxon>Methanobacteriota</taxon>
        <taxon>Stenosarchaea group</taxon>
        <taxon>Halobacteria</taxon>
        <taxon>Halobacteriales</taxon>
        <taxon>Haloferacaceae</taxon>
        <taxon>Halonotius</taxon>
    </lineage>
</organism>
<keyword evidence="1" id="KW-0812">Transmembrane</keyword>
<feature type="transmembrane region" description="Helical" evidence="1">
    <location>
        <begin position="90"/>
        <end position="111"/>
    </location>
</feature>
<evidence type="ECO:0000313" key="2">
    <source>
        <dbReference type="EMBL" id="TQQ79147.1"/>
    </source>
</evidence>
<protein>
    <submittedName>
        <fullName evidence="2">Uncharacterized protein</fullName>
    </submittedName>
</protein>
<evidence type="ECO:0000313" key="3">
    <source>
        <dbReference type="Proteomes" id="UP000705823"/>
    </source>
</evidence>
<evidence type="ECO:0000256" key="1">
    <source>
        <dbReference type="SAM" id="Phobius"/>
    </source>
</evidence>
<keyword evidence="1" id="KW-1133">Transmembrane helix</keyword>
<dbReference type="EMBL" id="RKLU01000006">
    <property type="protein sequence ID" value="TQQ79147.1"/>
    <property type="molecule type" value="Genomic_DNA"/>
</dbReference>
<feature type="transmembrane region" description="Helical" evidence="1">
    <location>
        <begin position="356"/>
        <end position="374"/>
    </location>
</feature>
<dbReference type="Proteomes" id="UP000705823">
    <property type="component" value="Unassembled WGS sequence"/>
</dbReference>
<gene>
    <name evidence="2" type="ORF">EGH24_12195</name>
</gene>
<proteinExistence type="predicted"/>
<accession>A0A8J8PA34</accession>
<comment type="caution">
    <text evidence="2">The sequence shown here is derived from an EMBL/GenBank/DDBJ whole genome shotgun (WGS) entry which is preliminary data.</text>
</comment>